<proteinExistence type="predicted"/>
<name>A0A9N8E8R2_9STRA</name>
<sequence>MSGITNPMRGHSSRPQAQSIVLKYKAFATHLLVGAVCFYAGIGVGVRVGFVDCKKECLKQESNILLKSQLMAGQRSMEEKNPVACDQKSDGGGGGGSSGKRFPDNMSHFLTGMAQFDRDKFNTRFDVGVPLDPSSRNNDKVVLLYNDPQSLPDDPSLVDRIIGGGDPPEIADIEQATKNCDVLDLILVQPKTKRQCMAMVGQYQSFHIQKFMRLPPTEGEKLDSSAPLRLLNRGAQASGRLSAKPPTKVQTLQYWNTLKVYLDTLESVLNELKPIAERVAKQNTIIVMVCNHGQSELLMNFVCAAKSRNLDISTVLVFATDMETQELAEGLGLAVFYDKTNYASAPKNAARSYGDRAFTAMMMAKVYCVQMVAFLGYDVLFQDVDMVWFKDPLKYFHDENSPSHGFDIYFQDDGSRGIFWAPFSANTGFYYVRANDRTRNFFNALLMAGDLIVSTKSHQIALVALLSEHTSLHGMKAKVLSRDADEFPCGHAFHYRKDFMRDIFAGKVEPYIFHMSWTLNKDNKQKFFRQIGEWYLKDQCVASTVDKILDKGTRFTQGSLLEPCCSAEALFSCFYSDKPSKYPCKDSPTIDKGGRPFWK</sequence>
<dbReference type="Pfam" id="PF03407">
    <property type="entry name" value="Nucleotid_trans"/>
    <property type="match status" value="1"/>
</dbReference>
<dbReference type="AlphaFoldDB" id="A0A9N8E8R2"/>
<feature type="domain" description="Nucleotide-diphospho-sugar transferase" evidence="3">
    <location>
        <begin position="313"/>
        <end position="527"/>
    </location>
</feature>
<evidence type="ECO:0000256" key="1">
    <source>
        <dbReference type="SAM" id="MobiDB-lite"/>
    </source>
</evidence>
<dbReference type="InterPro" id="IPR052636">
    <property type="entry name" value="UDP-D-xylose:L-fucose_XylT"/>
</dbReference>
<gene>
    <name evidence="4" type="ORF">SEMRO_672_G185060.1</name>
</gene>
<evidence type="ECO:0000313" key="4">
    <source>
        <dbReference type="EMBL" id="CAB9514754.1"/>
    </source>
</evidence>
<accession>A0A9N8E8R2</accession>
<dbReference type="OrthoDB" id="540503at2759"/>
<dbReference type="Proteomes" id="UP001153069">
    <property type="component" value="Unassembled WGS sequence"/>
</dbReference>
<feature type="region of interest" description="Disordered" evidence="1">
    <location>
        <begin position="77"/>
        <end position="102"/>
    </location>
</feature>
<keyword evidence="2" id="KW-0812">Transmembrane</keyword>
<dbReference type="PANTHER" id="PTHR47032:SF1">
    <property type="entry name" value="UDP-D-XYLOSE:L-FUCOSE ALPHA-1,3-D-XYLOSYLTRANSFERASE-RELATED"/>
    <property type="match status" value="1"/>
</dbReference>
<dbReference type="InterPro" id="IPR005069">
    <property type="entry name" value="Nucl-diP-sugar_transferase"/>
</dbReference>
<organism evidence="4 5">
    <name type="scientific">Seminavis robusta</name>
    <dbReference type="NCBI Taxonomy" id="568900"/>
    <lineage>
        <taxon>Eukaryota</taxon>
        <taxon>Sar</taxon>
        <taxon>Stramenopiles</taxon>
        <taxon>Ochrophyta</taxon>
        <taxon>Bacillariophyta</taxon>
        <taxon>Bacillariophyceae</taxon>
        <taxon>Bacillariophycidae</taxon>
        <taxon>Naviculales</taxon>
        <taxon>Naviculaceae</taxon>
        <taxon>Seminavis</taxon>
    </lineage>
</organism>
<keyword evidence="4" id="KW-0808">Transferase</keyword>
<dbReference type="GO" id="GO:0016757">
    <property type="term" value="F:glycosyltransferase activity"/>
    <property type="evidence" value="ECO:0007669"/>
    <property type="project" value="TreeGrafter"/>
</dbReference>
<dbReference type="PANTHER" id="PTHR47032">
    <property type="entry name" value="UDP-D-XYLOSE:L-FUCOSE ALPHA-1,3-D-XYLOSYLTRANSFERASE-RELATED"/>
    <property type="match status" value="1"/>
</dbReference>
<dbReference type="EMBL" id="CAICTM010000671">
    <property type="protein sequence ID" value="CAB9514754.1"/>
    <property type="molecule type" value="Genomic_DNA"/>
</dbReference>
<reference evidence="4" key="1">
    <citation type="submission" date="2020-06" db="EMBL/GenBank/DDBJ databases">
        <authorList>
            <consortium name="Plant Systems Biology data submission"/>
        </authorList>
    </citation>
    <scope>NUCLEOTIDE SEQUENCE</scope>
    <source>
        <strain evidence="4">D6</strain>
    </source>
</reference>
<protein>
    <submittedName>
        <fullName evidence="4">Nucleotide-diphospho-sugar transferase</fullName>
    </submittedName>
</protein>
<dbReference type="GO" id="GO:0005794">
    <property type="term" value="C:Golgi apparatus"/>
    <property type="evidence" value="ECO:0007669"/>
    <property type="project" value="TreeGrafter"/>
</dbReference>
<feature type="transmembrane region" description="Helical" evidence="2">
    <location>
        <begin position="27"/>
        <end position="50"/>
    </location>
</feature>
<evidence type="ECO:0000256" key="2">
    <source>
        <dbReference type="SAM" id="Phobius"/>
    </source>
</evidence>
<evidence type="ECO:0000259" key="3">
    <source>
        <dbReference type="Pfam" id="PF03407"/>
    </source>
</evidence>
<keyword evidence="2" id="KW-0472">Membrane</keyword>
<keyword evidence="2" id="KW-1133">Transmembrane helix</keyword>
<evidence type="ECO:0000313" key="5">
    <source>
        <dbReference type="Proteomes" id="UP001153069"/>
    </source>
</evidence>
<keyword evidence="5" id="KW-1185">Reference proteome</keyword>
<comment type="caution">
    <text evidence="4">The sequence shown here is derived from an EMBL/GenBank/DDBJ whole genome shotgun (WGS) entry which is preliminary data.</text>
</comment>